<feature type="compositionally biased region" description="Basic and acidic residues" evidence="1">
    <location>
        <begin position="25"/>
        <end position="35"/>
    </location>
</feature>
<protein>
    <submittedName>
        <fullName evidence="2">Uncharacterized protein</fullName>
    </submittedName>
</protein>
<name>A0AAW1K2T4_POPJA</name>
<dbReference type="Proteomes" id="UP001458880">
    <property type="component" value="Unassembled WGS sequence"/>
</dbReference>
<evidence type="ECO:0000313" key="2">
    <source>
        <dbReference type="EMBL" id="KAK9712757.1"/>
    </source>
</evidence>
<reference evidence="2 3" key="1">
    <citation type="journal article" date="2024" name="BMC Genomics">
        <title>De novo assembly and annotation of Popillia japonica's genome with initial clues to its potential as an invasive pest.</title>
        <authorList>
            <person name="Cucini C."/>
            <person name="Boschi S."/>
            <person name="Funari R."/>
            <person name="Cardaioli E."/>
            <person name="Iannotti N."/>
            <person name="Marturano G."/>
            <person name="Paoli F."/>
            <person name="Bruttini M."/>
            <person name="Carapelli A."/>
            <person name="Frati F."/>
            <person name="Nardi F."/>
        </authorList>
    </citation>
    <scope>NUCLEOTIDE SEQUENCE [LARGE SCALE GENOMIC DNA]</scope>
    <source>
        <strain evidence="2">DMR45628</strain>
    </source>
</reference>
<evidence type="ECO:0000313" key="3">
    <source>
        <dbReference type="Proteomes" id="UP001458880"/>
    </source>
</evidence>
<gene>
    <name evidence="2" type="ORF">QE152_g24748</name>
</gene>
<keyword evidence="3" id="KW-1185">Reference proteome</keyword>
<dbReference type="AlphaFoldDB" id="A0AAW1K2T4"/>
<proteinExistence type="predicted"/>
<dbReference type="EMBL" id="JASPKY010000258">
    <property type="protein sequence ID" value="KAK9712757.1"/>
    <property type="molecule type" value="Genomic_DNA"/>
</dbReference>
<feature type="region of interest" description="Disordered" evidence="1">
    <location>
        <begin position="1"/>
        <end position="35"/>
    </location>
</feature>
<accession>A0AAW1K2T4</accession>
<comment type="caution">
    <text evidence="2">The sequence shown here is derived from an EMBL/GenBank/DDBJ whole genome shotgun (WGS) entry which is preliminary data.</text>
</comment>
<organism evidence="2 3">
    <name type="scientific">Popillia japonica</name>
    <name type="common">Japanese beetle</name>
    <dbReference type="NCBI Taxonomy" id="7064"/>
    <lineage>
        <taxon>Eukaryota</taxon>
        <taxon>Metazoa</taxon>
        <taxon>Ecdysozoa</taxon>
        <taxon>Arthropoda</taxon>
        <taxon>Hexapoda</taxon>
        <taxon>Insecta</taxon>
        <taxon>Pterygota</taxon>
        <taxon>Neoptera</taxon>
        <taxon>Endopterygota</taxon>
        <taxon>Coleoptera</taxon>
        <taxon>Polyphaga</taxon>
        <taxon>Scarabaeiformia</taxon>
        <taxon>Scarabaeidae</taxon>
        <taxon>Rutelinae</taxon>
        <taxon>Popillia</taxon>
    </lineage>
</organism>
<evidence type="ECO:0000256" key="1">
    <source>
        <dbReference type="SAM" id="MobiDB-lite"/>
    </source>
</evidence>
<sequence length="233" mass="26929">MPNASQIYEERSRRGLGPFPTASGKKYEIKDLQKQDTQRRYGQAIKENLELQDIPIEDNIKDKWNKIEMVLQGAATKEPRDKKLLLGGKKGKRGYYNRAVFYKSKTGELMRDKKLLLGGKKGKRGYYNRAVFYKKRKRQQKRRGVYFEELIKKGNDNRRGEECIGQARTARMETIDPSSLEDVKRVIASKKESKSQGENGISSEMIKRGGDILQSKIAELIVQVWRKEKLPEA</sequence>